<name>A0A8J3FX63_9PSEU</name>
<dbReference type="GO" id="GO:0004719">
    <property type="term" value="F:protein-L-isoaspartate (D-aspartate) O-methyltransferase activity"/>
    <property type="evidence" value="ECO:0007669"/>
    <property type="project" value="UniProtKB-EC"/>
</dbReference>
<evidence type="ECO:0000256" key="9">
    <source>
        <dbReference type="ARBA" id="ARBA00030757"/>
    </source>
</evidence>
<dbReference type="AlphaFoldDB" id="A0A8J3FX63"/>
<dbReference type="EMBL" id="BMMK01000027">
    <property type="protein sequence ID" value="GGM72037.1"/>
    <property type="molecule type" value="Genomic_DNA"/>
</dbReference>
<evidence type="ECO:0000256" key="1">
    <source>
        <dbReference type="ARBA" id="ARBA00004496"/>
    </source>
</evidence>
<keyword evidence="6" id="KW-0489">Methyltransferase</keyword>
<keyword evidence="7" id="KW-0808">Transferase</keyword>
<evidence type="ECO:0000256" key="2">
    <source>
        <dbReference type="ARBA" id="ARBA00005369"/>
    </source>
</evidence>
<dbReference type="InterPro" id="IPR029063">
    <property type="entry name" value="SAM-dependent_MTases_sf"/>
</dbReference>
<reference evidence="12" key="1">
    <citation type="journal article" date="2014" name="Int. J. Syst. Evol. Microbiol.">
        <title>Complete genome sequence of Corynebacterium casei LMG S-19264T (=DSM 44701T), isolated from a smear-ripened cheese.</title>
        <authorList>
            <consortium name="US DOE Joint Genome Institute (JGI-PGF)"/>
            <person name="Walter F."/>
            <person name="Albersmeier A."/>
            <person name="Kalinowski J."/>
            <person name="Ruckert C."/>
        </authorList>
    </citation>
    <scope>NUCLEOTIDE SEQUENCE</scope>
    <source>
        <strain evidence="12">CGMCC 4.5737</strain>
    </source>
</reference>
<accession>A0A8J3FX63</accession>
<comment type="subcellular location">
    <subcellularLocation>
        <location evidence="1">Cytoplasm</location>
    </subcellularLocation>
</comment>
<dbReference type="Proteomes" id="UP000637578">
    <property type="component" value="Unassembled WGS sequence"/>
</dbReference>
<dbReference type="Pfam" id="PF01135">
    <property type="entry name" value="PCMT"/>
    <property type="match status" value="1"/>
</dbReference>
<gene>
    <name evidence="12" type="ORF">GCM10012275_48230</name>
</gene>
<evidence type="ECO:0000256" key="11">
    <source>
        <dbReference type="ARBA" id="ARBA00031350"/>
    </source>
</evidence>
<protein>
    <recommendedName>
        <fullName evidence="4">Protein-L-isoaspartate O-methyltransferase</fullName>
        <ecNumber evidence="3">2.1.1.77</ecNumber>
    </recommendedName>
    <alternativeName>
        <fullName evidence="11">L-isoaspartyl protein carboxyl methyltransferase</fullName>
    </alternativeName>
    <alternativeName>
        <fullName evidence="9">Protein L-isoaspartyl methyltransferase</fullName>
    </alternativeName>
    <alternativeName>
        <fullName evidence="10">Protein-beta-aspartate methyltransferase</fullName>
    </alternativeName>
</protein>
<evidence type="ECO:0000256" key="6">
    <source>
        <dbReference type="ARBA" id="ARBA00022603"/>
    </source>
</evidence>
<reference evidence="12" key="2">
    <citation type="submission" date="2020-09" db="EMBL/GenBank/DDBJ databases">
        <authorList>
            <person name="Sun Q."/>
            <person name="Zhou Y."/>
        </authorList>
    </citation>
    <scope>NUCLEOTIDE SEQUENCE</scope>
    <source>
        <strain evidence="12">CGMCC 4.5737</strain>
    </source>
</reference>
<evidence type="ECO:0000256" key="8">
    <source>
        <dbReference type="ARBA" id="ARBA00022691"/>
    </source>
</evidence>
<proteinExistence type="inferred from homology"/>
<evidence type="ECO:0000256" key="5">
    <source>
        <dbReference type="ARBA" id="ARBA00022490"/>
    </source>
</evidence>
<dbReference type="GO" id="GO:0032259">
    <property type="term" value="P:methylation"/>
    <property type="evidence" value="ECO:0007669"/>
    <property type="project" value="UniProtKB-KW"/>
</dbReference>
<comment type="caution">
    <text evidence="12">The sequence shown here is derived from an EMBL/GenBank/DDBJ whole genome shotgun (WGS) entry which is preliminary data.</text>
</comment>
<dbReference type="PANTHER" id="PTHR11579:SF0">
    <property type="entry name" value="PROTEIN-L-ISOASPARTATE(D-ASPARTATE) O-METHYLTRANSFERASE"/>
    <property type="match status" value="1"/>
</dbReference>
<evidence type="ECO:0000256" key="4">
    <source>
        <dbReference type="ARBA" id="ARBA00013346"/>
    </source>
</evidence>
<comment type="similarity">
    <text evidence="2">Belongs to the methyltransferase superfamily. L-isoaspartyl/D-aspartyl protein methyltransferase family.</text>
</comment>
<keyword evidence="8" id="KW-0949">S-adenosyl-L-methionine</keyword>
<dbReference type="SUPFAM" id="SSF53335">
    <property type="entry name" value="S-adenosyl-L-methionine-dependent methyltransferases"/>
    <property type="match status" value="1"/>
</dbReference>
<dbReference type="InterPro" id="IPR000682">
    <property type="entry name" value="PCMT"/>
</dbReference>
<sequence>MPQEGPVPPEVLRAVYSDEALVTRLGVDGWPASSASQPSVVARMLEALCLAPGMRVLEIGAGTGYNAALLAEIVGPQGWIRSVDVDASVVAGAQATLDRLGTSNAIVAHGDGYEGAPDHGPYDRIVCTVGIDGISPHWLRQLTSDGIILAPLGHAGFHPVMRCLRSGSDLRGEAVLWCDFMRARGSLCPRPDPLHFVNVQGTGGVVDRHAPVLASPSRYPDLWFFLGCRDQRARLLALRDHTGQEHWGCGLTDDRGAVLLGQDATYITGNSDLLDNALGLVRDWAATDRPELDEWRCQFAQDSTVLVPSNWVLAR</sequence>
<evidence type="ECO:0000256" key="7">
    <source>
        <dbReference type="ARBA" id="ARBA00022679"/>
    </source>
</evidence>
<keyword evidence="5" id="KW-0963">Cytoplasm</keyword>
<keyword evidence="13" id="KW-1185">Reference proteome</keyword>
<evidence type="ECO:0000313" key="12">
    <source>
        <dbReference type="EMBL" id="GGM72037.1"/>
    </source>
</evidence>
<evidence type="ECO:0000313" key="13">
    <source>
        <dbReference type="Proteomes" id="UP000637578"/>
    </source>
</evidence>
<dbReference type="EC" id="2.1.1.77" evidence="3"/>
<evidence type="ECO:0000256" key="10">
    <source>
        <dbReference type="ARBA" id="ARBA00031323"/>
    </source>
</evidence>
<organism evidence="12 13">
    <name type="scientific">Longimycelium tulufanense</name>
    <dbReference type="NCBI Taxonomy" id="907463"/>
    <lineage>
        <taxon>Bacteria</taxon>
        <taxon>Bacillati</taxon>
        <taxon>Actinomycetota</taxon>
        <taxon>Actinomycetes</taxon>
        <taxon>Pseudonocardiales</taxon>
        <taxon>Pseudonocardiaceae</taxon>
        <taxon>Longimycelium</taxon>
    </lineage>
</organism>
<dbReference type="GO" id="GO:0005737">
    <property type="term" value="C:cytoplasm"/>
    <property type="evidence" value="ECO:0007669"/>
    <property type="project" value="UniProtKB-SubCell"/>
</dbReference>
<dbReference type="PANTHER" id="PTHR11579">
    <property type="entry name" value="PROTEIN-L-ISOASPARTATE O-METHYLTRANSFERASE"/>
    <property type="match status" value="1"/>
</dbReference>
<evidence type="ECO:0000256" key="3">
    <source>
        <dbReference type="ARBA" id="ARBA00011890"/>
    </source>
</evidence>
<dbReference type="Gene3D" id="3.40.50.150">
    <property type="entry name" value="Vaccinia Virus protein VP39"/>
    <property type="match status" value="1"/>
</dbReference>
<dbReference type="CDD" id="cd02440">
    <property type="entry name" value="AdoMet_MTases"/>
    <property type="match status" value="1"/>
</dbReference>